<dbReference type="Pfam" id="PF02811">
    <property type="entry name" value="PHP"/>
    <property type="match status" value="1"/>
</dbReference>
<dbReference type="GO" id="GO:0004401">
    <property type="term" value="F:histidinol-phosphatase activity"/>
    <property type="evidence" value="ECO:0007669"/>
    <property type="project" value="UniProtKB-UniRule"/>
</dbReference>
<evidence type="ECO:0000313" key="10">
    <source>
        <dbReference type="EMBL" id="HFK23564.1"/>
    </source>
</evidence>
<dbReference type="GO" id="GO:0005737">
    <property type="term" value="C:cytoplasm"/>
    <property type="evidence" value="ECO:0007669"/>
    <property type="project" value="TreeGrafter"/>
</dbReference>
<organism evidence="10">
    <name type="scientific">candidate division WOR-3 bacterium</name>
    <dbReference type="NCBI Taxonomy" id="2052148"/>
    <lineage>
        <taxon>Bacteria</taxon>
        <taxon>Bacteria division WOR-3</taxon>
    </lineage>
</organism>
<gene>
    <name evidence="10" type="ORF">ENS15_02785</name>
</gene>
<evidence type="ECO:0000259" key="9">
    <source>
        <dbReference type="Pfam" id="PF02811"/>
    </source>
</evidence>
<evidence type="ECO:0000256" key="8">
    <source>
        <dbReference type="RuleBase" id="RU366003"/>
    </source>
</evidence>
<comment type="pathway">
    <text evidence="1 8">Amino-acid biosynthesis; L-histidine biosynthesis; L-histidine from 5-phospho-alpha-D-ribose 1-diphosphate: step 8/9.</text>
</comment>
<evidence type="ECO:0000256" key="1">
    <source>
        <dbReference type="ARBA" id="ARBA00004970"/>
    </source>
</evidence>
<dbReference type="UniPathway" id="UPA00031">
    <property type="reaction ID" value="UER00013"/>
</dbReference>
<accession>A0A7C3N8G7</accession>
<reference evidence="10" key="1">
    <citation type="journal article" date="2020" name="mSystems">
        <title>Genome- and Community-Level Interaction Insights into Carbon Utilization and Element Cycling Functions of Hydrothermarchaeota in Hydrothermal Sediment.</title>
        <authorList>
            <person name="Zhou Z."/>
            <person name="Liu Y."/>
            <person name="Xu W."/>
            <person name="Pan J."/>
            <person name="Luo Z.H."/>
            <person name="Li M."/>
        </authorList>
    </citation>
    <scope>NUCLEOTIDE SEQUENCE [LARGE SCALE GENOMIC DNA]</scope>
    <source>
        <strain evidence="10">SpSt-464</strain>
    </source>
</reference>
<evidence type="ECO:0000256" key="7">
    <source>
        <dbReference type="ARBA" id="ARBA00049158"/>
    </source>
</evidence>
<dbReference type="PANTHER" id="PTHR21039:SF0">
    <property type="entry name" value="HISTIDINOL-PHOSPHATASE"/>
    <property type="match status" value="1"/>
</dbReference>
<dbReference type="InterPro" id="IPR010140">
    <property type="entry name" value="Histidinol_P_phosphatase_HisJ"/>
</dbReference>
<evidence type="ECO:0000256" key="2">
    <source>
        <dbReference type="ARBA" id="ARBA00009152"/>
    </source>
</evidence>
<dbReference type="AlphaFoldDB" id="A0A7C3N8G7"/>
<dbReference type="PANTHER" id="PTHR21039">
    <property type="entry name" value="HISTIDINOL PHOSPHATASE-RELATED"/>
    <property type="match status" value="1"/>
</dbReference>
<dbReference type="EC" id="3.1.3.15" evidence="3 8"/>
<keyword evidence="6 8" id="KW-0368">Histidine biosynthesis</keyword>
<evidence type="ECO:0000256" key="3">
    <source>
        <dbReference type="ARBA" id="ARBA00013085"/>
    </source>
</evidence>
<comment type="caution">
    <text evidence="10">The sequence shown here is derived from an EMBL/GenBank/DDBJ whole genome shotgun (WGS) entry which is preliminary data.</text>
</comment>
<name>A0A7C3N8G7_UNCW3</name>
<dbReference type="NCBIfam" id="TIGR01856">
    <property type="entry name" value="hisJ_fam"/>
    <property type="match status" value="1"/>
</dbReference>
<keyword evidence="4 8" id="KW-0028">Amino-acid biosynthesis</keyword>
<dbReference type="InterPro" id="IPR016195">
    <property type="entry name" value="Pol/histidinol_Pase-like"/>
</dbReference>
<dbReference type="InterPro" id="IPR004013">
    <property type="entry name" value="PHP_dom"/>
</dbReference>
<feature type="domain" description="PHP" evidence="9">
    <location>
        <begin position="3"/>
        <end position="196"/>
    </location>
</feature>
<sequence>MIDLHNHSLYSYDSKRKMEDIVIEGISKDLDILGFSDHLDFNKNDPGNMFYKGKNQLEEFSFLKKKYSQKIKLFLGIESSYEKDYEDKIISSFKKFPFDYKIVSLHFVDGVVISDWIVNLEKDKKSIFEVDYEKYFIQLESIVDFKIFNILGHIDYYKKYSKFTNHRETFKRYQNYYERILRKVIKNGNILEINSSGLRHKCKEQFPSVEILKLYKDLGGEIVSTGSDSHKTGDIAFGFDRIQNIIKDFKFKVYKP</sequence>
<evidence type="ECO:0000256" key="5">
    <source>
        <dbReference type="ARBA" id="ARBA00022801"/>
    </source>
</evidence>
<protein>
    <recommendedName>
        <fullName evidence="3 8">Histidinol-phosphatase</fullName>
        <shortName evidence="8">HolPase</shortName>
        <ecNumber evidence="3 8">3.1.3.15</ecNumber>
    </recommendedName>
</protein>
<comment type="similarity">
    <text evidence="2 8">Belongs to the PHP hydrolase family. HisK subfamily.</text>
</comment>
<dbReference type="EMBL" id="DSTT01000003">
    <property type="protein sequence ID" value="HFK23564.1"/>
    <property type="molecule type" value="Genomic_DNA"/>
</dbReference>
<dbReference type="SUPFAM" id="SSF89550">
    <property type="entry name" value="PHP domain-like"/>
    <property type="match status" value="1"/>
</dbReference>
<evidence type="ECO:0000256" key="6">
    <source>
        <dbReference type="ARBA" id="ARBA00023102"/>
    </source>
</evidence>
<keyword evidence="5 8" id="KW-0378">Hydrolase</keyword>
<dbReference type="Gene3D" id="3.20.20.140">
    <property type="entry name" value="Metal-dependent hydrolases"/>
    <property type="match status" value="1"/>
</dbReference>
<comment type="catalytic activity">
    <reaction evidence="7 8">
        <text>L-histidinol phosphate + H2O = L-histidinol + phosphate</text>
        <dbReference type="Rhea" id="RHEA:14465"/>
        <dbReference type="ChEBI" id="CHEBI:15377"/>
        <dbReference type="ChEBI" id="CHEBI:43474"/>
        <dbReference type="ChEBI" id="CHEBI:57699"/>
        <dbReference type="ChEBI" id="CHEBI:57980"/>
        <dbReference type="EC" id="3.1.3.15"/>
    </reaction>
</comment>
<dbReference type="GO" id="GO:0000105">
    <property type="term" value="P:L-histidine biosynthetic process"/>
    <property type="evidence" value="ECO:0007669"/>
    <property type="project" value="UniProtKB-UniRule"/>
</dbReference>
<evidence type="ECO:0000256" key="4">
    <source>
        <dbReference type="ARBA" id="ARBA00022605"/>
    </source>
</evidence>
<proteinExistence type="inferred from homology"/>